<dbReference type="EMBL" id="BMHO01000001">
    <property type="protein sequence ID" value="GGD34341.1"/>
    <property type="molecule type" value="Genomic_DNA"/>
</dbReference>
<dbReference type="GO" id="GO:0005737">
    <property type="term" value="C:cytoplasm"/>
    <property type="evidence" value="ECO:0007669"/>
    <property type="project" value="UniProtKB-SubCell"/>
</dbReference>
<evidence type="ECO:0000256" key="11">
    <source>
        <dbReference type="ARBA" id="ARBA00049375"/>
    </source>
</evidence>
<dbReference type="PIRSF" id="PIRSF000676">
    <property type="entry name" value="Homoser_kin"/>
    <property type="match status" value="1"/>
</dbReference>
<evidence type="ECO:0000256" key="13">
    <source>
        <dbReference type="HAMAP-Rule" id="MF_00384"/>
    </source>
</evidence>
<evidence type="ECO:0000313" key="17">
    <source>
        <dbReference type="Proteomes" id="UP000633205"/>
    </source>
</evidence>
<keyword evidence="10 13" id="KW-0067">ATP-binding</keyword>
<organism evidence="16 17">
    <name type="scientific">Microbacterium faecale</name>
    <dbReference type="NCBI Taxonomy" id="1804630"/>
    <lineage>
        <taxon>Bacteria</taxon>
        <taxon>Bacillati</taxon>
        <taxon>Actinomycetota</taxon>
        <taxon>Actinomycetes</taxon>
        <taxon>Micrococcales</taxon>
        <taxon>Microbacteriaceae</taxon>
        <taxon>Microbacterium</taxon>
    </lineage>
</organism>
<dbReference type="InterPro" id="IPR000870">
    <property type="entry name" value="Homoserine_kinase"/>
</dbReference>
<feature type="binding site" evidence="13">
    <location>
        <begin position="95"/>
        <end position="105"/>
    </location>
    <ligand>
        <name>ATP</name>
        <dbReference type="ChEBI" id="CHEBI:30616"/>
    </ligand>
</feature>
<dbReference type="InterPro" id="IPR014721">
    <property type="entry name" value="Ribsml_uS5_D2-typ_fold_subgr"/>
</dbReference>
<dbReference type="InterPro" id="IPR020568">
    <property type="entry name" value="Ribosomal_Su5_D2-typ_SF"/>
</dbReference>
<dbReference type="SUPFAM" id="SSF54211">
    <property type="entry name" value="Ribosomal protein S5 domain 2-like"/>
    <property type="match status" value="1"/>
</dbReference>
<keyword evidence="13" id="KW-0963">Cytoplasm</keyword>
<keyword evidence="8 13" id="KW-0547">Nucleotide-binding</keyword>
<evidence type="ECO:0000256" key="5">
    <source>
        <dbReference type="ARBA" id="ARBA00022605"/>
    </source>
</evidence>
<dbReference type="GO" id="GO:0004413">
    <property type="term" value="F:homoserine kinase activity"/>
    <property type="evidence" value="ECO:0007669"/>
    <property type="project" value="UniProtKB-UniRule"/>
</dbReference>
<proteinExistence type="inferred from homology"/>
<comment type="caution">
    <text evidence="16">The sequence shown here is derived from an EMBL/GenBank/DDBJ whole genome shotgun (WGS) entry which is preliminary data.</text>
</comment>
<comment type="pathway">
    <text evidence="1 13">Amino-acid biosynthesis; L-threonine biosynthesis; L-threonine from L-aspartate: step 4/5.</text>
</comment>
<keyword evidence="5 13" id="KW-0028">Amino-acid biosynthesis</keyword>
<keyword evidence="9 13" id="KW-0418">Kinase</keyword>
<dbReference type="InterPro" id="IPR036554">
    <property type="entry name" value="GHMP_kinase_C_sf"/>
</dbReference>
<dbReference type="Proteomes" id="UP000633205">
    <property type="component" value="Unassembled WGS sequence"/>
</dbReference>
<reference evidence="16" key="2">
    <citation type="submission" date="2020-09" db="EMBL/GenBank/DDBJ databases">
        <authorList>
            <person name="Sun Q."/>
            <person name="Zhou Y."/>
        </authorList>
    </citation>
    <scope>NUCLEOTIDE SEQUENCE</scope>
    <source>
        <strain evidence="16">CGMCC 1.15152</strain>
    </source>
</reference>
<feature type="domain" description="GHMP kinase C-terminal" evidence="15">
    <location>
        <begin position="218"/>
        <end position="275"/>
    </location>
</feature>
<evidence type="ECO:0000259" key="14">
    <source>
        <dbReference type="Pfam" id="PF00288"/>
    </source>
</evidence>
<comment type="subcellular location">
    <subcellularLocation>
        <location evidence="13">Cytoplasm</location>
    </subcellularLocation>
</comment>
<evidence type="ECO:0000256" key="4">
    <source>
        <dbReference type="ARBA" id="ARBA00017858"/>
    </source>
</evidence>
<sequence>MSVTSPLRSVAVRVPATSANLGPGFDTLGLALSAYDELTITGLPAGELDISVTGSGADEIPVDESNLIARTVRYAYESVGVAAPGLRIDARNGIPHGRGLGSSGSAVVAGLLAAKGLLEGRAEFSDADLLRLATELEGHPDNVAPALFGGLTIAWTDDETPRHTKLLVHRGVAPVVFVPDRTMSTSTARSVLDPAVSREDAVFNLSRSALLIAALTQSPELLMAATEDRLHQERRAQAMPETDALVRALRAEGFAAVVSGAGPSVLVLADGPGRRLEAAALAERHTGGTWQALMLAVDFLGGTVREPAEGASLHEL</sequence>
<dbReference type="InterPro" id="IPR013750">
    <property type="entry name" value="GHMP_kinase_C_dom"/>
</dbReference>
<dbReference type="GO" id="GO:0005524">
    <property type="term" value="F:ATP binding"/>
    <property type="evidence" value="ECO:0007669"/>
    <property type="project" value="UniProtKB-UniRule"/>
</dbReference>
<feature type="domain" description="GHMP kinase N-terminal" evidence="14">
    <location>
        <begin position="66"/>
        <end position="150"/>
    </location>
</feature>
<evidence type="ECO:0000256" key="1">
    <source>
        <dbReference type="ARBA" id="ARBA00005015"/>
    </source>
</evidence>
<evidence type="ECO:0000256" key="6">
    <source>
        <dbReference type="ARBA" id="ARBA00022679"/>
    </source>
</evidence>
<evidence type="ECO:0000256" key="7">
    <source>
        <dbReference type="ARBA" id="ARBA00022697"/>
    </source>
</evidence>
<reference evidence="16" key="1">
    <citation type="journal article" date="2014" name="Int. J. Syst. Evol. Microbiol.">
        <title>Complete genome sequence of Corynebacterium casei LMG S-19264T (=DSM 44701T), isolated from a smear-ripened cheese.</title>
        <authorList>
            <consortium name="US DOE Joint Genome Institute (JGI-PGF)"/>
            <person name="Walter F."/>
            <person name="Albersmeier A."/>
            <person name="Kalinowski J."/>
            <person name="Ruckert C."/>
        </authorList>
    </citation>
    <scope>NUCLEOTIDE SEQUENCE</scope>
    <source>
        <strain evidence="16">CGMCC 1.15152</strain>
    </source>
</reference>
<dbReference type="PROSITE" id="PS00627">
    <property type="entry name" value="GHMP_KINASES_ATP"/>
    <property type="match status" value="1"/>
</dbReference>
<protein>
    <recommendedName>
        <fullName evidence="4 13">Homoserine kinase</fullName>
        <shortName evidence="13">HK</shortName>
        <shortName evidence="13">HSK</shortName>
        <ecNumber evidence="3 13">2.7.1.39</ecNumber>
    </recommendedName>
</protein>
<evidence type="ECO:0000256" key="10">
    <source>
        <dbReference type="ARBA" id="ARBA00022840"/>
    </source>
</evidence>
<dbReference type="PRINTS" id="PR00958">
    <property type="entry name" value="HOMSERKINASE"/>
</dbReference>
<dbReference type="SUPFAM" id="SSF55060">
    <property type="entry name" value="GHMP Kinase, C-terminal domain"/>
    <property type="match status" value="1"/>
</dbReference>
<dbReference type="Pfam" id="PF00288">
    <property type="entry name" value="GHMP_kinases_N"/>
    <property type="match status" value="1"/>
</dbReference>
<dbReference type="EC" id="2.7.1.39" evidence="3 13"/>
<keyword evidence="17" id="KW-1185">Reference proteome</keyword>
<evidence type="ECO:0000313" key="16">
    <source>
        <dbReference type="EMBL" id="GGD34341.1"/>
    </source>
</evidence>
<evidence type="ECO:0000256" key="8">
    <source>
        <dbReference type="ARBA" id="ARBA00022741"/>
    </source>
</evidence>
<dbReference type="Gene3D" id="3.30.230.10">
    <property type="match status" value="1"/>
</dbReference>
<evidence type="ECO:0000256" key="2">
    <source>
        <dbReference type="ARBA" id="ARBA00007370"/>
    </source>
</evidence>
<accession>A0A917DET7</accession>
<dbReference type="Gene3D" id="3.30.70.890">
    <property type="entry name" value="GHMP kinase, C-terminal domain"/>
    <property type="match status" value="1"/>
</dbReference>
<dbReference type="Pfam" id="PF08544">
    <property type="entry name" value="GHMP_kinases_C"/>
    <property type="match status" value="1"/>
</dbReference>
<dbReference type="NCBIfam" id="TIGR00191">
    <property type="entry name" value="thrB"/>
    <property type="match status" value="1"/>
</dbReference>
<dbReference type="InterPro" id="IPR006204">
    <property type="entry name" value="GHMP_kinase_N_dom"/>
</dbReference>
<comment type="similarity">
    <text evidence="2 13">Belongs to the GHMP kinase family. Homoserine kinase subfamily.</text>
</comment>
<dbReference type="InterPro" id="IPR006203">
    <property type="entry name" value="GHMP_knse_ATP-bd_CS"/>
</dbReference>
<evidence type="ECO:0000256" key="12">
    <source>
        <dbReference type="ARBA" id="ARBA00049954"/>
    </source>
</evidence>
<keyword evidence="6 13" id="KW-0808">Transferase</keyword>
<dbReference type="PANTHER" id="PTHR20861">
    <property type="entry name" value="HOMOSERINE/4-DIPHOSPHOCYTIDYL-2-C-METHYL-D-ERYTHRITOL KINASE"/>
    <property type="match status" value="1"/>
</dbReference>
<dbReference type="AlphaFoldDB" id="A0A917DET7"/>
<evidence type="ECO:0000259" key="15">
    <source>
        <dbReference type="Pfam" id="PF08544"/>
    </source>
</evidence>
<evidence type="ECO:0000256" key="9">
    <source>
        <dbReference type="ARBA" id="ARBA00022777"/>
    </source>
</evidence>
<comment type="catalytic activity">
    <reaction evidence="11 13">
        <text>L-homoserine + ATP = O-phospho-L-homoserine + ADP + H(+)</text>
        <dbReference type="Rhea" id="RHEA:13985"/>
        <dbReference type="ChEBI" id="CHEBI:15378"/>
        <dbReference type="ChEBI" id="CHEBI:30616"/>
        <dbReference type="ChEBI" id="CHEBI:57476"/>
        <dbReference type="ChEBI" id="CHEBI:57590"/>
        <dbReference type="ChEBI" id="CHEBI:456216"/>
        <dbReference type="EC" id="2.7.1.39"/>
    </reaction>
</comment>
<dbReference type="PANTHER" id="PTHR20861:SF1">
    <property type="entry name" value="HOMOSERINE KINASE"/>
    <property type="match status" value="1"/>
</dbReference>
<name>A0A917DET7_9MICO</name>
<gene>
    <name evidence="13 16" type="primary">thrB</name>
    <name evidence="16" type="ORF">GCM10010915_13420</name>
</gene>
<comment type="function">
    <text evidence="12 13">Catalyzes the ATP-dependent phosphorylation of L-homoserine to L-homoserine phosphate.</text>
</comment>
<keyword evidence="7 13" id="KW-0791">Threonine biosynthesis</keyword>
<dbReference type="GO" id="GO:0009088">
    <property type="term" value="P:threonine biosynthetic process"/>
    <property type="evidence" value="ECO:0007669"/>
    <property type="project" value="UniProtKB-UniRule"/>
</dbReference>
<evidence type="ECO:0000256" key="3">
    <source>
        <dbReference type="ARBA" id="ARBA00012078"/>
    </source>
</evidence>
<dbReference type="HAMAP" id="MF_00384">
    <property type="entry name" value="Homoser_kinase"/>
    <property type="match status" value="1"/>
</dbReference>